<dbReference type="SUPFAM" id="SSF100879">
    <property type="entry name" value="Lesion bypass DNA polymerase (Y-family), little finger domain"/>
    <property type="match status" value="1"/>
</dbReference>
<feature type="active site" evidence="4">
    <location>
        <position position="129"/>
    </location>
</feature>
<dbReference type="InterPro" id="IPR001126">
    <property type="entry name" value="UmuC"/>
</dbReference>
<keyword evidence="4" id="KW-0235">DNA replication</keyword>
<reference evidence="6 7" key="1">
    <citation type="journal article" date="2023" name="Antonie Van Leeuwenhoek">
        <title>Mesoterricola silvestris gen. nov., sp. nov., Mesoterricola sediminis sp. nov., Geothrix oryzae sp. nov., Geothrix edaphica sp. nov., Geothrix rubra sp. nov., and Geothrix limicola sp. nov., six novel members of Acidobacteriota isolated from soils.</title>
        <authorList>
            <person name="Itoh H."/>
            <person name="Sugisawa Y."/>
            <person name="Mise K."/>
            <person name="Xu Z."/>
            <person name="Kuniyasu M."/>
            <person name="Ushijima N."/>
            <person name="Kawano K."/>
            <person name="Kobayashi E."/>
            <person name="Shiratori Y."/>
            <person name="Masuda Y."/>
            <person name="Senoo K."/>
        </authorList>
    </citation>
    <scope>NUCLEOTIDE SEQUENCE [LARGE SCALE GENOMIC DNA]</scope>
    <source>
        <strain evidence="6 7">Red804</strain>
    </source>
</reference>
<keyword evidence="4" id="KW-0238">DNA-binding</keyword>
<organism evidence="6 7">
    <name type="scientific">Geothrix limicola</name>
    <dbReference type="NCBI Taxonomy" id="2927978"/>
    <lineage>
        <taxon>Bacteria</taxon>
        <taxon>Pseudomonadati</taxon>
        <taxon>Acidobacteriota</taxon>
        <taxon>Holophagae</taxon>
        <taxon>Holophagales</taxon>
        <taxon>Holophagaceae</taxon>
        <taxon>Geothrix</taxon>
    </lineage>
</organism>
<dbReference type="PROSITE" id="PS50173">
    <property type="entry name" value="UMUC"/>
    <property type="match status" value="1"/>
</dbReference>
<dbReference type="Gene3D" id="3.40.1170.60">
    <property type="match status" value="1"/>
</dbReference>
<keyword evidence="4" id="KW-0460">Magnesium</keyword>
<dbReference type="InterPro" id="IPR043128">
    <property type="entry name" value="Rev_trsase/Diguanyl_cyclase"/>
</dbReference>
<evidence type="ECO:0000259" key="5">
    <source>
        <dbReference type="PROSITE" id="PS50173"/>
    </source>
</evidence>
<keyword evidence="4" id="KW-0234">DNA repair</keyword>
<sequence length="392" mass="42602">MSSDPALPPSPPRRIAHLDMDAFFASVELLEHPELRGLPVVIGGRRAAPGAEGHQRLKTYAGRGVVTTATYEARVFGVRSGMGLMKAAALAPEAILLPTHHEAYGRVSRAFKAAVAEIAPAIEDRGIDEIYIDLTDLPEASHDLGLRLKAAVKQATGLTCSIGITPNKLLSKMASELQKPDGLTILGLEDVPTRIWPLPCSAINGIGPKATVKLEALGIRRIGDLAKADPELLNAQFGPRYGAWLSEVAQGHDERPITIFREPKSISRETTFERDLHARQDREILSRILIDLCERLAQDLVRKGYLARSVGIKLRFEDFSTVTRDHALALPVADGAALLEAARSSLKRVTFDRKLRLLGIRAGSLIRADEYRAHAPDPAQVSEPGLFEGLEG</sequence>
<dbReference type="InterPro" id="IPR024728">
    <property type="entry name" value="PolY_HhH_motif"/>
</dbReference>
<keyword evidence="4" id="KW-0227">DNA damage</keyword>
<dbReference type="InterPro" id="IPR022880">
    <property type="entry name" value="DNApol_IV"/>
</dbReference>
<gene>
    <name evidence="6" type="primary">dinP</name>
    <name evidence="4" type="synonym">dinB</name>
    <name evidence="6" type="ORF">GETHLI_12710</name>
</gene>
<dbReference type="HAMAP" id="MF_01113">
    <property type="entry name" value="DNApol_IV"/>
    <property type="match status" value="1"/>
</dbReference>
<dbReference type="CDD" id="cd03586">
    <property type="entry name" value="PolY_Pol_IV_kappa"/>
    <property type="match status" value="1"/>
</dbReference>
<evidence type="ECO:0000313" key="6">
    <source>
        <dbReference type="EMBL" id="GLH72769.1"/>
    </source>
</evidence>
<dbReference type="SUPFAM" id="SSF56672">
    <property type="entry name" value="DNA/RNA polymerases"/>
    <property type="match status" value="1"/>
</dbReference>
<comment type="subunit">
    <text evidence="4">Monomer.</text>
</comment>
<keyword evidence="4" id="KW-0548">Nucleotidyltransferase</keyword>
<keyword evidence="4" id="KW-0963">Cytoplasm</keyword>
<protein>
    <recommendedName>
        <fullName evidence="4">DNA polymerase IV</fullName>
        <shortName evidence="4">Pol IV</shortName>
        <ecNumber evidence="4">2.7.7.7</ecNumber>
    </recommendedName>
</protein>
<dbReference type="InterPro" id="IPR036775">
    <property type="entry name" value="DNA_pol_Y-fam_lit_finger_sf"/>
</dbReference>
<feature type="binding site" evidence="4">
    <location>
        <position position="19"/>
    </location>
    <ligand>
        <name>Mg(2+)</name>
        <dbReference type="ChEBI" id="CHEBI:18420"/>
    </ligand>
</feature>
<dbReference type="EMBL" id="BSDE01000002">
    <property type="protein sequence ID" value="GLH72769.1"/>
    <property type="molecule type" value="Genomic_DNA"/>
</dbReference>
<dbReference type="InterPro" id="IPR043502">
    <property type="entry name" value="DNA/RNA_pol_sf"/>
</dbReference>
<accession>A0ABQ5QDV5</accession>
<comment type="caution">
    <text evidence="6">The sequence shown here is derived from an EMBL/GenBank/DDBJ whole genome shotgun (WGS) entry which is preliminary data.</text>
</comment>
<dbReference type="Pfam" id="PF11799">
    <property type="entry name" value="IMS_C"/>
    <property type="match status" value="1"/>
</dbReference>
<keyword evidence="4" id="KW-0479">Metal-binding</keyword>
<keyword evidence="2 4" id="KW-0515">Mutator protein</keyword>
<evidence type="ECO:0000256" key="3">
    <source>
        <dbReference type="ARBA" id="ARBA00022932"/>
    </source>
</evidence>
<dbReference type="EC" id="2.7.7.7" evidence="4"/>
<dbReference type="Pfam" id="PF00817">
    <property type="entry name" value="IMS"/>
    <property type="match status" value="1"/>
</dbReference>
<dbReference type="Gene3D" id="3.30.1490.100">
    <property type="entry name" value="DNA polymerase, Y-family, little finger domain"/>
    <property type="match status" value="1"/>
</dbReference>
<dbReference type="Gene3D" id="1.10.150.20">
    <property type="entry name" value="5' to 3' exonuclease, C-terminal subdomain"/>
    <property type="match status" value="1"/>
</dbReference>
<comment type="cofactor">
    <cofactor evidence="4">
        <name>Mg(2+)</name>
        <dbReference type="ChEBI" id="CHEBI:18420"/>
    </cofactor>
    <text evidence="4">Binds 2 magnesium ions per subunit.</text>
</comment>
<dbReference type="Proteomes" id="UP001165069">
    <property type="component" value="Unassembled WGS sequence"/>
</dbReference>
<feature type="domain" description="UmuC" evidence="5">
    <location>
        <begin position="15"/>
        <end position="207"/>
    </location>
</feature>
<comment type="similarity">
    <text evidence="1 4">Belongs to the DNA polymerase type-Y family.</text>
</comment>
<dbReference type="Gene3D" id="3.30.70.270">
    <property type="match status" value="1"/>
</dbReference>
<evidence type="ECO:0000313" key="7">
    <source>
        <dbReference type="Proteomes" id="UP001165069"/>
    </source>
</evidence>
<dbReference type="RefSeq" id="WP_285571944.1">
    <property type="nucleotide sequence ID" value="NZ_BSDE01000002.1"/>
</dbReference>
<dbReference type="InterPro" id="IPR017961">
    <property type="entry name" value="DNA_pol_Y-fam_little_finger"/>
</dbReference>
<comment type="function">
    <text evidence="4">Poorly processive, error-prone DNA polymerase involved in untargeted mutagenesis. Copies undamaged DNA at stalled replication forks, which arise in vivo from mismatched or misaligned primer ends. These misaligned primers can be extended by PolIV. Exhibits no 3'-5' exonuclease (proofreading) activity. May be involved in translesional synthesis, in conjunction with the beta clamp from PolIII.</text>
</comment>
<name>A0ABQ5QDV5_9BACT</name>
<dbReference type="InterPro" id="IPR050116">
    <property type="entry name" value="DNA_polymerase-Y"/>
</dbReference>
<proteinExistence type="inferred from homology"/>
<keyword evidence="4" id="KW-0808">Transferase</keyword>
<evidence type="ECO:0000256" key="2">
    <source>
        <dbReference type="ARBA" id="ARBA00022457"/>
    </source>
</evidence>
<dbReference type="Pfam" id="PF11798">
    <property type="entry name" value="IMS_HHH"/>
    <property type="match status" value="1"/>
</dbReference>
<feature type="site" description="Substrate discrimination" evidence="4">
    <location>
        <position position="24"/>
    </location>
</feature>
<keyword evidence="7" id="KW-1185">Reference proteome</keyword>
<keyword evidence="3 4" id="KW-0239">DNA-directed DNA polymerase</keyword>
<dbReference type="PANTHER" id="PTHR11076">
    <property type="entry name" value="DNA REPAIR POLYMERASE UMUC / TRANSFERASE FAMILY MEMBER"/>
    <property type="match status" value="1"/>
</dbReference>
<evidence type="ECO:0000256" key="1">
    <source>
        <dbReference type="ARBA" id="ARBA00010945"/>
    </source>
</evidence>
<comment type="catalytic activity">
    <reaction evidence="4">
        <text>DNA(n) + a 2'-deoxyribonucleoside 5'-triphosphate = DNA(n+1) + diphosphate</text>
        <dbReference type="Rhea" id="RHEA:22508"/>
        <dbReference type="Rhea" id="RHEA-COMP:17339"/>
        <dbReference type="Rhea" id="RHEA-COMP:17340"/>
        <dbReference type="ChEBI" id="CHEBI:33019"/>
        <dbReference type="ChEBI" id="CHEBI:61560"/>
        <dbReference type="ChEBI" id="CHEBI:173112"/>
        <dbReference type="EC" id="2.7.7.7"/>
    </reaction>
</comment>
<evidence type="ECO:0000256" key="4">
    <source>
        <dbReference type="HAMAP-Rule" id="MF_01113"/>
    </source>
</evidence>
<dbReference type="PANTHER" id="PTHR11076:SF33">
    <property type="entry name" value="DNA POLYMERASE KAPPA"/>
    <property type="match status" value="1"/>
</dbReference>
<feature type="binding site" evidence="4">
    <location>
        <position position="128"/>
    </location>
    <ligand>
        <name>Mg(2+)</name>
        <dbReference type="ChEBI" id="CHEBI:18420"/>
    </ligand>
</feature>
<comment type="subcellular location">
    <subcellularLocation>
        <location evidence="4">Cytoplasm</location>
    </subcellularLocation>
</comment>
<dbReference type="NCBIfam" id="NF002677">
    <property type="entry name" value="PRK02406.1"/>
    <property type="match status" value="1"/>
</dbReference>